<dbReference type="InterPro" id="IPR017946">
    <property type="entry name" value="PLC-like_Pdiesterase_TIM-brl"/>
</dbReference>
<dbReference type="SMART" id="SM00450">
    <property type="entry name" value="RHOD"/>
    <property type="match status" value="1"/>
</dbReference>
<dbReference type="SUPFAM" id="SSF52821">
    <property type="entry name" value="Rhodanese/Cell cycle control phosphatase"/>
    <property type="match status" value="1"/>
</dbReference>
<dbReference type="Proteomes" id="UP001236663">
    <property type="component" value="Unassembled WGS sequence"/>
</dbReference>
<sequence>MHLRYFILGIAFLCMACEQKSAVEPNMLRINHLQLIGSHNSYKLPIPPKILEAIESEDADLAASLDYSHPSVWEQLTMGLRLLELDVYRDPEGGRFSEPLAQAYMEEEVLDSAKKAAFNQPGFKVFHVQDIDFGSHYPLLEDYLKEMKTWSLLHPNHLPVFITVNAKDANFPGREMTEVLPFDENAFIGLDELILEVMGKEKLITPKEIIGAHADLKTAISKSGWPDLKAAKGKFIWILDENEAKLDAYLSRNEESRESVFFVTVPETHPMSGIHILNDPIEQRERIKELVGKGYLVRTRADAETREARINDTKRMKAAFESGAQLISTDYYMPDSRFEGGYQVVFPDATYQRVNPSFPMKTNQAALLEEPLDQVIALDPQTFHFASLRQKPLVLDVRTQAEVDEGMIAGAQHIDFMQADFSQKIEKLEKGQPVFVYCKVGGRSAKAASQMREMGFKEVYHLDGGLDRWKSSGYPVSH</sequence>
<dbReference type="PROSITE" id="PS50206">
    <property type="entry name" value="RHODANESE_3"/>
    <property type="match status" value="1"/>
</dbReference>
<dbReference type="EMBL" id="JAUFQS010000047">
    <property type="protein sequence ID" value="MDN3690446.1"/>
    <property type="molecule type" value="Genomic_DNA"/>
</dbReference>
<dbReference type="InterPro" id="IPR001763">
    <property type="entry name" value="Rhodanese-like_dom"/>
</dbReference>
<gene>
    <name evidence="2" type="ORF">QWZ15_21680</name>
</gene>
<evidence type="ECO:0000313" key="3">
    <source>
        <dbReference type="Proteomes" id="UP001236663"/>
    </source>
</evidence>
<dbReference type="EC" id="3.1.4.11" evidence="2"/>
<dbReference type="Gene3D" id="3.20.20.190">
    <property type="entry name" value="Phosphatidylinositol (PI) phosphodiesterase"/>
    <property type="match status" value="1"/>
</dbReference>
<name>A0ABT8CD61_9BACT</name>
<accession>A0ABT8CD61</accession>
<dbReference type="GO" id="GO:0004435">
    <property type="term" value="F:phosphatidylinositol-4,5-bisphosphate phospholipase C activity"/>
    <property type="evidence" value="ECO:0007669"/>
    <property type="project" value="UniProtKB-EC"/>
</dbReference>
<evidence type="ECO:0000313" key="2">
    <source>
        <dbReference type="EMBL" id="MDN3690446.1"/>
    </source>
</evidence>
<dbReference type="Gene3D" id="3.40.250.10">
    <property type="entry name" value="Rhodanese-like domain"/>
    <property type="match status" value="1"/>
</dbReference>
<evidence type="ECO:0000259" key="1">
    <source>
        <dbReference type="PROSITE" id="PS50206"/>
    </source>
</evidence>
<dbReference type="Pfam" id="PF16670">
    <property type="entry name" value="PI-PLC-C1"/>
    <property type="match status" value="1"/>
</dbReference>
<proteinExistence type="predicted"/>
<comment type="caution">
    <text evidence="2">The sequence shown here is derived from an EMBL/GenBank/DDBJ whole genome shotgun (WGS) entry which is preliminary data.</text>
</comment>
<dbReference type="InterPro" id="IPR032075">
    <property type="entry name" value="PI-PLC-C1"/>
</dbReference>
<feature type="domain" description="Rhodanese" evidence="1">
    <location>
        <begin position="388"/>
        <end position="478"/>
    </location>
</feature>
<dbReference type="InterPro" id="IPR036873">
    <property type="entry name" value="Rhodanese-like_dom_sf"/>
</dbReference>
<protein>
    <submittedName>
        <fullName evidence="2">Ca2+-dependent phosphoinositide-specific phospholipase C</fullName>
        <ecNumber evidence="2">3.1.4.11</ecNumber>
    </submittedName>
</protein>
<dbReference type="InterPro" id="IPR050229">
    <property type="entry name" value="GlpE_sulfurtransferase"/>
</dbReference>
<dbReference type="PANTHER" id="PTHR43031:SF1">
    <property type="entry name" value="PYRIDINE NUCLEOTIDE-DISULPHIDE OXIDOREDUCTASE"/>
    <property type="match status" value="1"/>
</dbReference>
<reference evidence="3" key="1">
    <citation type="journal article" date="2019" name="Int. J. Syst. Evol. Microbiol.">
        <title>The Global Catalogue of Microorganisms (GCM) 10K type strain sequencing project: providing services to taxonomists for standard genome sequencing and annotation.</title>
        <authorList>
            <consortium name="The Broad Institute Genomics Platform"/>
            <consortium name="The Broad Institute Genome Sequencing Center for Infectious Disease"/>
            <person name="Wu L."/>
            <person name="Ma J."/>
        </authorList>
    </citation>
    <scope>NUCLEOTIDE SEQUENCE [LARGE SCALE GENOMIC DNA]</scope>
    <source>
        <strain evidence="3">CECT 7706</strain>
    </source>
</reference>
<dbReference type="Pfam" id="PF00581">
    <property type="entry name" value="Rhodanese"/>
    <property type="match status" value="1"/>
</dbReference>
<dbReference type="PANTHER" id="PTHR43031">
    <property type="entry name" value="FAD-DEPENDENT OXIDOREDUCTASE"/>
    <property type="match status" value="1"/>
</dbReference>
<dbReference type="SUPFAM" id="SSF51695">
    <property type="entry name" value="PLC-like phosphodiesterases"/>
    <property type="match status" value="1"/>
</dbReference>
<dbReference type="PROSITE" id="PS50007">
    <property type="entry name" value="PIPLC_X_DOMAIN"/>
    <property type="match status" value="1"/>
</dbReference>
<organism evidence="2 3">
    <name type="scientific">Cyclobacterium jeungdonense</name>
    <dbReference type="NCBI Taxonomy" id="708087"/>
    <lineage>
        <taxon>Bacteria</taxon>
        <taxon>Pseudomonadati</taxon>
        <taxon>Bacteroidota</taxon>
        <taxon>Cytophagia</taxon>
        <taxon>Cytophagales</taxon>
        <taxon>Cyclobacteriaceae</taxon>
        <taxon>Cyclobacterium</taxon>
    </lineage>
</organism>
<dbReference type="CDD" id="cd08589">
    <property type="entry name" value="PI-PLCc_SaPLC1_like"/>
    <property type="match status" value="1"/>
</dbReference>
<dbReference type="CDD" id="cd00158">
    <property type="entry name" value="RHOD"/>
    <property type="match status" value="1"/>
</dbReference>
<dbReference type="RefSeq" id="WP_290228939.1">
    <property type="nucleotide sequence ID" value="NZ_JAUFQS010000047.1"/>
</dbReference>
<keyword evidence="3" id="KW-1185">Reference proteome</keyword>
<keyword evidence="2" id="KW-0378">Hydrolase</keyword>